<proteinExistence type="predicted"/>
<organism evidence="1 2">
    <name type="scientific">Macrolepiota fuliginosa MF-IS2</name>
    <dbReference type="NCBI Taxonomy" id="1400762"/>
    <lineage>
        <taxon>Eukaryota</taxon>
        <taxon>Fungi</taxon>
        <taxon>Dikarya</taxon>
        <taxon>Basidiomycota</taxon>
        <taxon>Agaricomycotina</taxon>
        <taxon>Agaricomycetes</taxon>
        <taxon>Agaricomycetidae</taxon>
        <taxon>Agaricales</taxon>
        <taxon>Agaricineae</taxon>
        <taxon>Agaricaceae</taxon>
        <taxon>Macrolepiota</taxon>
    </lineage>
</organism>
<keyword evidence="2" id="KW-1185">Reference proteome</keyword>
<protein>
    <submittedName>
        <fullName evidence="1">Uncharacterized protein</fullName>
    </submittedName>
</protein>
<dbReference type="AlphaFoldDB" id="A0A9P5X928"/>
<accession>A0A9P5X928</accession>
<name>A0A9P5X928_9AGAR</name>
<dbReference type="Proteomes" id="UP000807342">
    <property type="component" value="Unassembled WGS sequence"/>
</dbReference>
<gene>
    <name evidence="1" type="ORF">P691DRAFT_805509</name>
</gene>
<comment type="caution">
    <text evidence="1">The sequence shown here is derived from an EMBL/GenBank/DDBJ whole genome shotgun (WGS) entry which is preliminary data.</text>
</comment>
<reference evidence="1" key="1">
    <citation type="submission" date="2020-11" db="EMBL/GenBank/DDBJ databases">
        <authorList>
            <consortium name="DOE Joint Genome Institute"/>
            <person name="Ahrendt S."/>
            <person name="Riley R."/>
            <person name="Andreopoulos W."/>
            <person name="Labutti K."/>
            <person name="Pangilinan J."/>
            <person name="Ruiz-Duenas F.J."/>
            <person name="Barrasa J.M."/>
            <person name="Sanchez-Garcia M."/>
            <person name="Camarero S."/>
            <person name="Miyauchi S."/>
            <person name="Serrano A."/>
            <person name="Linde D."/>
            <person name="Babiker R."/>
            <person name="Drula E."/>
            <person name="Ayuso-Fernandez I."/>
            <person name="Pacheco R."/>
            <person name="Padilla G."/>
            <person name="Ferreira P."/>
            <person name="Barriuso J."/>
            <person name="Kellner H."/>
            <person name="Castanera R."/>
            <person name="Alfaro M."/>
            <person name="Ramirez L."/>
            <person name="Pisabarro A.G."/>
            <person name="Kuo A."/>
            <person name="Tritt A."/>
            <person name="Lipzen A."/>
            <person name="He G."/>
            <person name="Yan M."/>
            <person name="Ng V."/>
            <person name="Cullen D."/>
            <person name="Martin F."/>
            <person name="Rosso M.-N."/>
            <person name="Henrissat B."/>
            <person name="Hibbett D."/>
            <person name="Martinez A.T."/>
            <person name="Grigoriev I.V."/>
        </authorList>
    </citation>
    <scope>NUCLEOTIDE SEQUENCE</scope>
    <source>
        <strain evidence="1">MF-IS2</strain>
    </source>
</reference>
<sequence length="90" mass="10000">MDGRLFAWCQLLVLGLKPHVYPIGFGGGSRVRIQDGEHVTIGNSVENRVSVARYLFFPQLEQDAKVHAGSTITITTLIVHMKKISHISEI</sequence>
<evidence type="ECO:0000313" key="1">
    <source>
        <dbReference type="EMBL" id="KAF9445556.1"/>
    </source>
</evidence>
<evidence type="ECO:0000313" key="2">
    <source>
        <dbReference type="Proteomes" id="UP000807342"/>
    </source>
</evidence>
<dbReference type="EMBL" id="MU151294">
    <property type="protein sequence ID" value="KAF9445556.1"/>
    <property type="molecule type" value="Genomic_DNA"/>
</dbReference>